<reference evidence="2" key="1">
    <citation type="journal article" date="2019" name="Int. J. Syst. Evol. Microbiol.">
        <title>The Global Catalogue of Microorganisms (GCM) 10K type strain sequencing project: providing services to taxonomists for standard genome sequencing and annotation.</title>
        <authorList>
            <consortium name="The Broad Institute Genomics Platform"/>
            <consortium name="The Broad Institute Genome Sequencing Center for Infectious Disease"/>
            <person name="Wu L."/>
            <person name="Ma J."/>
        </authorList>
    </citation>
    <scope>NUCLEOTIDE SEQUENCE [LARGE SCALE GENOMIC DNA]</scope>
    <source>
        <strain evidence="2">KCTC 52924</strain>
    </source>
</reference>
<sequence length="276" mass="31699">MNIEEIFSDIKNSFSGIWSTRQRGKSLEIITPYATTNNRFVSVFLLQRDGGFVITDGGWINSGMYDNNPSNDESCFHKVLFHFQNAYDIKETNIKSKSNDSVIQYYVKATNQIDIASKIFDLATFIQNIASVSQIAFEDKEEKETKARFVSLANDYIKSIVTPEQIRFNSYLNAEKKEIKFNAMYYRSQNEITLINYVTGSTVSYFSNSIFKANTLFEMADESIYRKHVSKKIAIVDTNATGFVKDKIAHYLIHLQKHTGTQTLEWVNRDKLASIL</sequence>
<accession>A0ABW5VFK2</accession>
<keyword evidence="2" id="KW-1185">Reference proteome</keyword>
<dbReference type="EMBL" id="JBHUOK010000029">
    <property type="protein sequence ID" value="MFD2789904.1"/>
    <property type="molecule type" value="Genomic_DNA"/>
</dbReference>
<proteinExistence type="predicted"/>
<dbReference type="RefSeq" id="WP_251807674.1">
    <property type="nucleotide sequence ID" value="NZ_CP166679.1"/>
</dbReference>
<comment type="caution">
    <text evidence="1">The sequence shown here is derived from an EMBL/GenBank/DDBJ whole genome shotgun (WGS) entry which is preliminary data.</text>
</comment>
<evidence type="ECO:0000313" key="2">
    <source>
        <dbReference type="Proteomes" id="UP001597532"/>
    </source>
</evidence>
<name>A0ABW5VFK2_9FLAO</name>
<evidence type="ECO:0000313" key="1">
    <source>
        <dbReference type="EMBL" id="MFD2789904.1"/>
    </source>
</evidence>
<dbReference type="Proteomes" id="UP001597532">
    <property type="component" value="Unassembled WGS sequence"/>
</dbReference>
<protein>
    <recommendedName>
        <fullName evidence="3">DUF1828 domain-containing protein</fullName>
    </recommendedName>
</protein>
<evidence type="ECO:0008006" key="3">
    <source>
        <dbReference type="Google" id="ProtNLM"/>
    </source>
</evidence>
<gene>
    <name evidence="1" type="ORF">ACFS1K_09030</name>
</gene>
<organism evidence="1 2">
    <name type="scientific">Arenibacter antarcticus</name>
    <dbReference type="NCBI Taxonomy" id="2040469"/>
    <lineage>
        <taxon>Bacteria</taxon>
        <taxon>Pseudomonadati</taxon>
        <taxon>Bacteroidota</taxon>
        <taxon>Flavobacteriia</taxon>
        <taxon>Flavobacteriales</taxon>
        <taxon>Flavobacteriaceae</taxon>
        <taxon>Arenibacter</taxon>
    </lineage>
</organism>